<dbReference type="Proteomes" id="UP001595872">
    <property type="component" value="Unassembled WGS sequence"/>
</dbReference>
<feature type="compositionally biased region" description="Basic and acidic residues" evidence="1">
    <location>
        <begin position="155"/>
        <end position="169"/>
    </location>
</feature>
<accession>A0ABV9TT36</accession>
<name>A0ABV9TT36_9ACTN</name>
<evidence type="ECO:0000313" key="4">
    <source>
        <dbReference type="Proteomes" id="UP001595872"/>
    </source>
</evidence>
<reference evidence="4" key="1">
    <citation type="journal article" date="2019" name="Int. J. Syst. Evol. Microbiol.">
        <title>The Global Catalogue of Microorganisms (GCM) 10K type strain sequencing project: providing services to taxonomists for standard genome sequencing and annotation.</title>
        <authorList>
            <consortium name="The Broad Institute Genomics Platform"/>
            <consortium name="The Broad Institute Genome Sequencing Center for Infectious Disease"/>
            <person name="Wu L."/>
            <person name="Ma J."/>
        </authorList>
    </citation>
    <scope>NUCLEOTIDE SEQUENCE [LARGE SCALE GENOMIC DNA]</scope>
    <source>
        <strain evidence="4">KLKA75</strain>
    </source>
</reference>
<evidence type="ECO:0000313" key="3">
    <source>
        <dbReference type="EMBL" id="MFC4906628.1"/>
    </source>
</evidence>
<dbReference type="PROSITE" id="PS51186">
    <property type="entry name" value="GNAT"/>
    <property type="match status" value="1"/>
</dbReference>
<organism evidence="3 4">
    <name type="scientific">Actinomadura gamaensis</name>
    <dbReference type="NCBI Taxonomy" id="1763541"/>
    <lineage>
        <taxon>Bacteria</taxon>
        <taxon>Bacillati</taxon>
        <taxon>Actinomycetota</taxon>
        <taxon>Actinomycetes</taxon>
        <taxon>Streptosporangiales</taxon>
        <taxon>Thermomonosporaceae</taxon>
        <taxon>Actinomadura</taxon>
    </lineage>
</organism>
<feature type="domain" description="N-acetyltransferase" evidence="2">
    <location>
        <begin position="15"/>
        <end position="178"/>
    </location>
</feature>
<evidence type="ECO:0000256" key="1">
    <source>
        <dbReference type="SAM" id="MobiDB-lite"/>
    </source>
</evidence>
<keyword evidence="3" id="KW-0012">Acyltransferase</keyword>
<dbReference type="SUPFAM" id="SSF55729">
    <property type="entry name" value="Acyl-CoA N-acyltransferases (Nat)"/>
    <property type="match status" value="1"/>
</dbReference>
<gene>
    <name evidence="3" type="ORF">ACFPCY_04810</name>
</gene>
<keyword evidence="3" id="KW-0808">Transferase</keyword>
<dbReference type="Pfam" id="PF13302">
    <property type="entry name" value="Acetyltransf_3"/>
    <property type="match status" value="1"/>
</dbReference>
<protein>
    <submittedName>
        <fullName evidence="3">GNAT family N-acetyltransferase</fullName>
        <ecNumber evidence="3">2.3.-.-</ecNumber>
    </submittedName>
</protein>
<dbReference type="Gene3D" id="3.40.630.30">
    <property type="match status" value="1"/>
</dbReference>
<comment type="caution">
    <text evidence="3">The sequence shown here is derived from an EMBL/GenBank/DDBJ whole genome shotgun (WGS) entry which is preliminary data.</text>
</comment>
<keyword evidence="4" id="KW-1185">Reference proteome</keyword>
<dbReference type="InterPro" id="IPR051531">
    <property type="entry name" value="N-acetyltransferase"/>
</dbReference>
<dbReference type="RefSeq" id="WP_378252312.1">
    <property type="nucleotide sequence ID" value="NZ_JBHSIT010000001.1"/>
</dbReference>
<dbReference type="GO" id="GO:0016746">
    <property type="term" value="F:acyltransferase activity"/>
    <property type="evidence" value="ECO:0007669"/>
    <property type="project" value="UniProtKB-KW"/>
</dbReference>
<proteinExistence type="predicted"/>
<sequence length="180" mass="20241">MTDEYPSSLVVGFGLELRPWSEADLPAMVALFDNPQFARWTPLASPFDLDAARAYVEKSHRERETGRVLQLAVTTDGREPLGEVLYVRRTDEPVTTVELAYGIGPQHQGRGLASRAVRLMTEHVRETIAPERIVLRIAPENVPSQRVARAAGFRLTDDEPVRRPRREGPDIELSTWVADK</sequence>
<evidence type="ECO:0000259" key="2">
    <source>
        <dbReference type="PROSITE" id="PS51186"/>
    </source>
</evidence>
<dbReference type="InterPro" id="IPR000182">
    <property type="entry name" value="GNAT_dom"/>
</dbReference>
<dbReference type="EMBL" id="JBHSIT010000001">
    <property type="protein sequence ID" value="MFC4906628.1"/>
    <property type="molecule type" value="Genomic_DNA"/>
</dbReference>
<dbReference type="EC" id="2.3.-.-" evidence="3"/>
<feature type="region of interest" description="Disordered" evidence="1">
    <location>
        <begin position="151"/>
        <end position="180"/>
    </location>
</feature>
<dbReference type="InterPro" id="IPR016181">
    <property type="entry name" value="Acyl_CoA_acyltransferase"/>
</dbReference>
<dbReference type="PANTHER" id="PTHR43792">
    <property type="entry name" value="GNAT FAMILY, PUTATIVE (AFU_ORTHOLOGUE AFUA_3G00765)-RELATED-RELATED"/>
    <property type="match status" value="1"/>
</dbReference>